<dbReference type="Gene3D" id="3.30.60.190">
    <property type="match status" value="1"/>
</dbReference>
<dbReference type="InterPro" id="IPR029523">
    <property type="entry name" value="INO80B/Ies2"/>
</dbReference>
<dbReference type="GO" id="GO:0006338">
    <property type="term" value="P:chromatin remodeling"/>
    <property type="evidence" value="ECO:0007669"/>
    <property type="project" value="InterPro"/>
</dbReference>
<protein>
    <recommendedName>
        <fullName evidence="1">INO80 complex subunit B-like conserved region domain-containing protein</fullName>
    </recommendedName>
</protein>
<dbReference type="AlphaFoldDB" id="A0AAD9KG14"/>
<proteinExistence type="predicted"/>
<organism evidence="2 3">
    <name type="scientific">Paralvinella palmiformis</name>
    <dbReference type="NCBI Taxonomy" id="53620"/>
    <lineage>
        <taxon>Eukaryota</taxon>
        <taxon>Metazoa</taxon>
        <taxon>Spiralia</taxon>
        <taxon>Lophotrochozoa</taxon>
        <taxon>Annelida</taxon>
        <taxon>Polychaeta</taxon>
        <taxon>Sedentaria</taxon>
        <taxon>Canalipalpata</taxon>
        <taxon>Terebellida</taxon>
        <taxon>Terebelliformia</taxon>
        <taxon>Alvinellidae</taxon>
        <taxon>Paralvinella</taxon>
    </lineage>
</organism>
<comment type="caution">
    <text evidence="2">The sequence shown here is derived from an EMBL/GenBank/DDBJ whole genome shotgun (WGS) entry which is preliminary data.</text>
</comment>
<dbReference type="InterPro" id="IPR006880">
    <property type="entry name" value="INO80B_C"/>
</dbReference>
<dbReference type="InterPro" id="IPR007529">
    <property type="entry name" value="Znf_HIT"/>
</dbReference>
<gene>
    <name evidence="2" type="ORF">LSH36_3g27008</name>
</gene>
<dbReference type="SMART" id="SM01406">
    <property type="entry name" value="PAPA-1"/>
    <property type="match status" value="1"/>
</dbReference>
<name>A0AAD9KG14_9ANNE</name>
<feature type="domain" description="INO80 complex subunit B-like conserved region" evidence="1">
    <location>
        <begin position="92"/>
        <end position="154"/>
    </location>
</feature>
<dbReference type="CDD" id="cd23021">
    <property type="entry name" value="zf-HIT_IN80B"/>
    <property type="match status" value="1"/>
</dbReference>
<evidence type="ECO:0000313" key="3">
    <source>
        <dbReference type="Proteomes" id="UP001208570"/>
    </source>
</evidence>
<dbReference type="EMBL" id="JAODUP010000003">
    <property type="protein sequence ID" value="KAK2170420.1"/>
    <property type="molecule type" value="Genomic_DNA"/>
</dbReference>
<dbReference type="Proteomes" id="UP001208570">
    <property type="component" value="Unassembled WGS sequence"/>
</dbReference>
<dbReference type="Pfam" id="PF04438">
    <property type="entry name" value="zf-HIT"/>
    <property type="match status" value="1"/>
</dbReference>
<evidence type="ECO:0000259" key="1">
    <source>
        <dbReference type="SMART" id="SM01406"/>
    </source>
</evidence>
<accession>A0AAD9KG14</accession>
<dbReference type="GO" id="GO:0031011">
    <property type="term" value="C:Ino80 complex"/>
    <property type="evidence" value="ECO:0007669"/>
    <property type="project" value="InterPro"/>
</dbReference>
<dbReference type="PANTHER" id="PTHR21561">
    <property type="entry name" value="INO80 COMPLEX SUBUNIT B"/>
    <property type="match status" value="1"/>
</dbReference>
<keyword evidence="3" id="KW-1185">Reference proteome</keyword>
<reference evidence="2" key="1">
    <citation type="journal article" date="2023" name="Mol. Biol. Evol.">
        <title>Third-Generation Sequencing Reveals the Adaptive Role of the Epigenome in Three Deep-Sea Polychaetes.</title>
        <authorList>
            <person name="Perez M."/>
            <person name="Aroh O."/>
            <person name="Sun Y."/>
            <person name="Lan Y."/>
            <person name="Juniper S.K."/>
            <person name="Young C.R."/>
            <person name="Angers B."/>
            <person name="Qian P.Y."/>
        </authorList>
    </citation>
    <scope>NUCLEOTIDE SEQUENCE</scope>
    <source>
        <strain evidence="2">P08H-3</strain>
    </source>
</reference>
<evidence type="ECO:0000313" key="2">
    <source>
        <dbReference type="EMBL" id="KAK2170420.1"/>
    </source>
</evidence>
<sequence>MAAEEGDEDVDVISTGQPTIKLKIKLGNEAAKKKKVDIADNGAVNDDKIIWEEGKVKGEDIFPTKKAGDDTSDEEREWLDALEAGTLDDSGSVKKNLDESLLTSRQKQTLDRLLKKQEIKLKGSRMRINKRSQAPCLRYISNSEGCFISVPQAAQFPFAKEVSEEPPKLIICGVDGCKNKKKYNCSKTGVPLCSLECYKLNLKNIRKQNM</sequence>
<dbReference type="PANTHER" id="PTHR21561:SF12">
    <property type="entry name" value="INO80 COMPLEX SUBUNIT B"/>
    <property type="match status" value="1"/>
</dbReference>